<name>B7JAU2_ACIF2</name>
<sequence>MAGNEGFCPMCQQLMLLRKKAVPLNEGGTTSTPSLHHLGYHGQSEAGISLSGVPQLLPQTFLSEG</sequence>
<proteinExistence type="predicted"/>
<dbReference type="HOGENOM" id="CLU_2839691_0_0_6"/>
<reference evidence="1 2" key="1">
    <citation type="journal article" date="2008" name="BMC Genomics">
        <title>Acidithiobacillus ferrooxidans metabolism: from genome sequence to industrial applications.</title>
        <authorList>
            <person name="Valdes J."/>
            <person name="Pedroso I."/>
            <person name="Quatrini R."/>
            <person name="Dodson R.J."/>
            <person name="Tettelin H."/>
            <person name="Blake R.II."/>
            <person name="Eisen J.A."/>
            <person name="Holmes D.S."/>
        </authorList>
    </citation>
    <scope>NUCLEOTIDE SEQUENCE [LARGE SCALE GENOMIC DNA]</scope>
    <source>
        <strain evidence="2">ATCC 23270 / DSM 14882 / CIP 104768 / NCIMB 8455</strain>
    </source>
</reference>
<gene>
    <name evidence="1" type="ordered locus">AFE_1600</name>
</gene>
<dbReference type="KEGG" id="afr:AFE_1600"/>
<keyword evidence="2" id="KW-1185">Reference proteome</keyword>
<evidence type="ECO:0000313" key="1">
    <source>
        <dbReference type="EMBL" id="ACK78860.1"/>
    </source>
</evidence>
<organism evidence="1 2">
    <name type="scientific">Acidithiobacillus ferrooxidans (strain ATCC 23270 / DSM 14882 / CIP 104768 / NCIMB 8455)</name>
    <name type="common">Ferrobacillus ferrooxidans (strain ATCC 23270)</name>
    <dbReference type="NCBI Taxonomy" id="243159"/>
    <lineage>
        <taxon>Bacteria</taxon>
        <taxon>Pseudomonadati</taxon>
        <taxon>Pseudomonadota</taxon>
        <taxon>Acidithiobacillia</taxon>
        <taxon>Acidithiobacillales</taxon>
        <taxon>Acidithiobacillaceae</taxon>
        <taxon>Acidithiobacillus</taxon>
    </lineage>
</organism>
<dbReference type="EMBL" id="CP001219">
    <property type="protein sequence ID" value="ACK78860.1"/>
    <property type="molecule type" value="Genomic_DNA"/>
</dbReference>
<dbReference type="PaxDb" id="243159-AFE_1600"/>
<dbReference type="Proteomes" id="UP000001362">
    <property type="component" value="Chromosome"/>
</dbReference>
<protein>
    <submittedName>
        <fullName evidence="1">Uncharacterized protein</fullName>
    </submittedName>
</protein>
<evidence type="ECO:0000313" key="2">
    <source>
        <dbReference type="Proteomes" id="UP000001362"/>
    </source>
</evidence>
<dbReference type="STRING" id="243159.AFE_1600"/>
<accession>B7JAU2</accession>
<dbReference type="AlphaFoldDB" id="B7JAU2"/>